<dbReference type="OrthoDB" id="691673at2759"/>
<dbReference type="GO" id="GO:1901605">
    <property type="term" value="P:alpha-amino acid metabolic process"/>
    <property type="evidence" value="ECO:0007669"/>
    <property type="project" value="TreeGrafter"/>
</dbReference>
<organism evidence="7 8">
    <name type="scientific">Blyttiomyces helicus</name>
    <dbReference type="NCBI Taxonomy" id="388810"/>
    <lineage>
        <taxon>Eukaryota</taxon>
        <taxon>Fungi</taxon>
        <taxon>Fungi incertae sedis</taxon>
        <taxon>Chytridiomycota</taxon>
        <taxon>Chytridiomycota incertae sedis</taxon>
        <taxon>Chytridiomycetes</taxon>
        <taxon>Chytridiomycetes incertae sedis</taxon>
        <taxon>Blyttiomyces</taxon>
    </lineage>
</organism>
<sequence>MNYTRFLTARSLARAPSAIRSLQKYLGIPGMISLGGGNPNPSTFPLQSMTFTLRNGETINIDEPAMQKALQVRGRCGLGELVKWLGDLQTHVHNPPKPFDVCVGNGSQDVLTKAFEMCIGDGEVMLIESPTYVGSLAFLRPLGAKFAEIDTDGEGLVPDHLEKILATWQNPATRPKILYTIPIGGNPTGASVTLERKKQVYAIAKKYDLLIIEDDPYYYLQFAKPGVPSYLSMDVDGRVLRFDSLTVLWKKTHQIYLPCLCCLDQSTLLNTSGVSQTIVNALLQRWQIPGFLSHVEGVAGFYEGKRDAFLKSANKYLTGLAEWTVPDSGMFVWLKLNGISDSSRLVREKAMEKKVLLVPGFEFFPNQKTTSYVRASYSTATAEEMDEAVRRVADLVREAQKEGTF</sequence>
<dbReference type="Proteomes" id="UP000269721">
    <property type="component" value="Unassembled WGS sequence"/>
</dbReference>
<evidence type="ECO:0000256" key="1">
    <source>
        <dbReference type="ARBA" id="ARBA00001933"/>
    </source>
</evidence>
<keyword evidence="5" id="KW-0663">Pyridoxal phosphate</keyword>
<comment type="cofactor">
    <cofactor evidence="1">
        <name>pyridoxal 5'-phosphate</name>
        <dbReference type="ChEBI" id="CHEBI:597326"/>
    </cofactor>
</comment>
<dbReference type="PANTHER" id="PTHR42790">
    <property type="entry name" value="AMINOTRANSFERASE"/>
    <property type="match status" value="1"/>
</dbReference>
<evidence type="ECO:0000313" key="7">
    <source>
        <dbReference type="EMBL" id="RKO84666.1"/>
    </source>
</evidence>
<keyword evidence="4 7" id="KW-0808">Transferase</keyword>
<dbReference type="EMBL" id="KZ999867">
    <property type="protein sequence ID" value="RKO84666.1"/>
    <property type="molecule type" value="Genomic_DNA"/>
</dbReference>
<gene>
    <name evidence="7" type="ORF">BDK51DRAFT_18782</name>
</gene>
<dbReference type="AlphaFoldDB" id="A0A4P9W3G0"/>
<keyword evidence="8" id="KW-1185">Reference proteome</keyword>
<evidence type="ECO:0000256" key="3">
    <source>
        <dbReference type="ARBA" id="ARBA00022576"/>
    </source>
</evidence>
<dbReference type="GO" id="GO:0008483">
    <property type="term" value="F:transaminase activity"/>
    <property type="evidence" value="ECO:0007669"/>
    <property type="project" value="UniProtKB-KW"/>
</dbReference>
<dbReference type="FunFam" id="3.90.1150.10:FF:000166">
    <property type="entry name" value="Kynurenine/alpha-aminoadipate aminotransferase, mitochondrial"/>
    <property type="match status" value="1"/>
</dbReference>
<evidence type="ECO:0000256" key="4">
    <source>
        <dbReference type="ARBA" id="ARBA00022679"/>
    </source>
</evidence>
<dbReference type="InterPro" id="IPR050859">
    <property type="entry name" value="Class-I_PLP-dep_aminotransf"/>
</dbReference>
<dbReference type="CDD" id="cd00609">
    <property type="entry name" value="AAT_like"/>
    <property type="match status" value="1"/>
</dbReference>
<feature type="domain" description="Aminotransferase class I/classII large" evidence="6">
    <location>
        <begin position="99"/>
        <end position="224"/>
    </location>
</feature>
<accession>A0A4P9W3G0</accession>
<comment type="similarity">
    <text evidence="2">Belongs to the class-I pyridoxal-phosphate-dependent aminotransferase family.</text>
</comment>
<evidence type="ECO:0000259" key="6">
    <source>
        <dbReference type="Pfam" id="PF00155"/>
    </source>
</evidence>
<evidence type="ECO:0000256" key="5">
    <source>
        <dbReference type="ARBA" id="ARBA00022898"/>
    </source>
</evidence>
<dbReference type="Pfam" id="PF00155">
    <property type="entry name" value="Aminotran_1_2"/>
    <property type="match status" value="1"/>
</dbReference>
<dbReference type="InterPro" id="IPR004839">
    <property type="entry name" value="Aminotransferase_I/II_large"/>
</dbReference>
<dbReference type="PANTHER" id="PTHR42790:SF19">
    <property type="entry name" value="KYNURENINE_ALPHA-AMINOADIPATE AMINOTRANSFERASE, MITOCHONDRIAL"/>
    <property type="match status" value="1"/>
</dbReference>
<dbReference type="Gene3D" id="3.40.640.10">
    <property type="entry name" value="Type I PLP-dependent aspartate aminotransferase-like (Major domain)"/>
    <property type="match status" value="1"/>
</dbReference>
<dbReference type="InterPro" id="IPR015421">
    <property type="entry name" value="PyrdxlP-dep_Trfase_major"/>
</dbReference>
<dbReference type="SUPFAM" id="SSF53383">
    <property type="entry name" value="PLP-dependent transferases"/>
    <property type="match status" value="1"/>
</dbReference>
<proteinExistence type="inferred from homology"/>
<evidence type="ECO:0000313" key="8">
    <source>
        <dbReference type="Proteomes" id="UP000269721"/>
    </source>
</evidence>
<protein>
    <submittedName>
        <fullName evidence="7">Pyridoxal phosphate-dependent transferase</fullName>
    </submittedName>
</protein>
<dbReference type="InterPro" id="IPR015424">
    <property type="entry name" value="PyrdxlP-dep_Trfase"/>
</dbReference>
<reference evidence="8" key="1">
    <citation type="journal article" date="2018" name="Nat. Microbiol.">
        <title>Leveraging single-cell genomics to expand the fungal tree of life.</title>
        <authorList>
            <person name="Ahrendt S.R."/>
            <person name="Quandt C.A."/>
            <person name="Ciobanu D."/>
            <person name="Clum A."/>
            <person name="Salamov A."/>
            <person name="Andreopoulos B."/>
            <person name="Cheng J.F."/>
            <person name="Woyke T."/>
            <person name="Pelin A."/>
            <person name="Henrissat B."/>
            <person name="Reynolds N.K."/>
            <person name="Benny G.L."/>
            <person name="Smith M.E."/>
            <person name="James T.Y."/>
            <person name="Grigoriev I.V."/>
        </authorList>
    </citation>
    <scope>NUCLEOTIDE SEQUENCE [LARGE SCALE GENOMIC DNA]</scope>
</reference>
<keyword evidence="3" id="KW-0032">Aminotransferase</keyword>
<dbReference type="GO" id="GO:0030170">
    <property type="term" value="F:pyridoxal phosphate binding"/>
    <property type="evidence" value="ECO:0007669"/>
    <property type="project" value="InterPro"/>
</dbReference>
<evidence type="ECO:0000256" key="2">
    <source>
        <dbReference type="ARBA" id="ARBA00007441"/>
    </source>
</evidence>
<name>A0A4P9W3G0_9FUNG</name>